<keyword evidence="4" id="KW-1185">Reference proteome</keyword>
<proteinExistence type="predicted"/>
<dbReference type="Proteomes" id="UP001596028">
    <property type="component" value="Unassembled WGS sequence"/>
</dbReference>
<dbReference type="Gene3D" id="1.10.150.320">
    <property type="entry name" value="Photosystem II 12 kDa extrinsic protein"/>
    <property type="match status" value="1"/>
</dbReference>
<feature type="region of interest" description="Disordered" evidence="1">
    <location>
        <begin position="57"/>
        <end position="140"/>
    </location>
</feature>
<dbReference type="RefSeq" id="WP_378096857.1">
    <property type="nucleotide sequence ID" value="NZ_JBHSEP010000009.1"/>
</dbReference>
<feature type="compositionally biased region" description="Low complexity" evidence="1">
    <location>
        <begin position="96"/>
        <end position="118"/>
    </location>
</feature>
<dbReference type="PANTHER" id="PTHR21180:SF32">
    <property type="entry name" value="ENDONUCLEASE_EXONUCLEASE_PHOSPHATASE FAMILY DOMAIN-CONTAINING PROTEIN 1"/>
    <property type="match status" value="1"/>
</dbReference>
<dbReference type="InterPro" id="IPR004509">
    <property type="entry name" value="Competence_ComEA_HhH"/>
</dbReference>
<reference evidence="4" key="1">
    <citation type="journal article" date="2019" name="Int. J. Syst. Evol. Microbiol.">
        <title>The Global Catalogue of Microorganisms (GCM) 10K type strain sequencing project: providing services to taxonomists for standard genome sequencing and annotation.</title>
        <authorList>
            <consortium name="The Broad Institute Genomics Platform"/>
            <consortium name="The Broad Institute Genome Sequencing Center for Infectious Disease"/>
            <person name="Wu L."/>
            <person name="Ma J."/>
        </authorList>
    </citation>
    <scope>NUCLEOTIDE SEQUENCE [LARGE SCALE GENOMIC DNA]</scope>
    <source>
        <strain evidence="4">CCUG 49571</strain>
    </source>
</reference>
<feature type="domain" description="Helix-hairpin-helix DNA-binding motif class 1" evidence="2">
    <location>
        <begin position="145"/>
        <end position="164"/>
    </location>
</feature>
<feature type="domain" description="Helix-hairpin-helix DNA-binding motif class 1" evidence="2">
    <location>
        <begin position="175"/>
        <end position="194"/>
    </location>
</feature>
<evidence type="ECO:0000313" key="3">
    <source>
        <dbReference type="EMBL" id="MFC4599307.1"/>
    </source>
</evidence>
<dbReference type="NCBIfam" id="TIGR00426">
    <property type="entry name" value="competence protein ComEA helix-hairpin-helix repeat region"/>
    <property type="match status" value="1"/>
</dbReference>
<accession>A0ABV9FCD3</accession>
<dbReference type="InterPro" id="IPR003583">
    <property type="entry name" value="Hlx-hairpin-Hlx_DNA-bd_motif"/>
</dbReference>
<dbReference type="Pfam" id="PF12836">
    <property type="entry name" value="HHH_3"/>
    <property type="match status" value="1"/>
</dbReference>
<evidence type="ECO:0000256" key="1">
    <source>
        <dbReference type="SAM" id="MobiDB-lite"/>
    </source>
</evidence>
<sequence>MNKNNRLPFRMALALTLLAIGIAVLAAALLGSSGKEAIPGWTPVNDALRTALEQARLPGGQDDSAAPGSQPERKTAPLSEPQPDQPPGPASDRQSPDPAAGPGQSPASPEPAGSPAEFSPEDPAPPAAPSGTEAGTLDLNRATEADLDALPGIGPAKAKAILAHRDKIGGFRRVEQLLDVKGIGPKVFERLSVLVHVGARE</sequence>
<dbReference type="EMBL" id="JBHSEP010000009">
    <property type="protein sequence ID" value="MFC4599307.1"/>
    <property type="molecule type" value="Genomic_DNA"/>
</dbReference>
<dbReference type="InterPro" id="IPR010994">
    <property type="entry name" value="RuvA_2-like"/>
</dbReference>
<dbReference type="SUPFAM" id="SSF47781">
    <property type="entry name" value="RuvA domain 2-like"/>
    <property type="match status" value="1"/>
</dbReference>
<dbReference type="PANTHER" id="PTHR21180">
    <property type="entry name" value="ENDONUCLEASE/EXONUCLEASE/PHOSPHATASE FAMILY DOMAIN-CONTAINING PROTEIN 1"/>
    <property type="match status" value="1"/>
</dbReference>
<evidence type="ECO:0000313" key="4">
    <source>
        <dbReference type="Proteomes" id="UP001596028"/>
    </source>
</evidence>
<gene>
    <name evidence="3" type="ORF">ACFO3S_13725</name>
</gene>
<evidence type="ECO:0000259" key="2">
    <source>
        <dbReference type="SMART" id="SM00278"/>
    </source>
</evidence>
<name>A0ABV9FCD3_9BACL</name>
<dbReference type="InterPro" id="IPR051675">
    <property type="entry name" value="Endo/Exo/Phosphatase_dom_1"/>
</dbReference>
<comment type="caution">
    <text evidence="3">The sequence shown here is derived from an EMBL/GenBank/DDBJ whole genome shotgun (WGS) entry which is preliminary data.</text>
</comment>
<organism evidence="3 4">
    <name type="scientific">Cohnella hongkongensis</name>
    <dbReference type="NCBI Taxonomy" id="178337"/>
    <lineage>
        <taxon>Bacteria</taxon>
        <taxon>Bacillati</taxon>
        <taxon>Bacillota</taxon>
        <taxon>Bacilli</taxon>
        <taxon>Bacillales</taxon>
        <taxon>Paenibacillaceae</taxon>
        <taxon>Cohnella</taxon>
    </lineage>
</organism>
<protein>
    <submittedName>
        <fullName evidence="3">Helix-hairpin-helix domain-containing protein</fullName>
    </submittedName>
</protein>
<dbReference type="SMART" id="SM00278">
    <property type="entry name" value="HhH1"/>
    <property type="match status" value="2"/>
</dbReference>